<keyword evidence="3" id="KW-1185">Reference proteome</keyword>
<gene>
    <name evidence="2" type="ORF">G9Q97_05280</name>
</gene>
<dbReference type="EMBL" id="JAANYN010000002">
    <property type="protein sequence ID" value="NHE56226.1"/>
    <property type="molecule type" value="Genomic_DNA"/>
</dbReference>
<keyword evidence="1" id="KW-0472">Membrane</keyword>
<proteinExistence type="predicted"/>
<dbReference type="PANTHER" id="PTHR37309">
    <property type="entry name" value="SLR0284 PROTEIN"/>
    <property type="match status" value="1"/>
</dbReference>
<sequence length="123" mass="13225">MSQSKDIFSILLQLAVAGLVVIFTAYLLPGIVVDDWITGVIIAALLALLNITIKPILIFLTIPITIVTLGLFLLVINALLVMLAASIVNGFTVDNFWWALLFSLVLSLVNSILGISLGSGFRK</sequence>
<feature type="transmembrane region" description="Helical" evidence="1">
    <location>
        <begin position="40"/>
        <end position="62"/>
    </location>
</feature>
<dbReference type="RefSeq" id="WP_166143862.1">
    <property type="nucleotide sequence ID" value="NZ_JAANYN010000002.1"/>
</dbReference>
<evidence type="ECO:0000256" key="1">
    <source>
        <dbReference type="SAM" id="Phobius"/>
    </source>
</evidence>
<name>A0ABX0H349_9BACT</name>
<feature type="transmembrane region" description="Helical" evidence="1">
    <location>
        <begin position="97"/>
        <end position="117"/>
    </location>
</feature>
<dbReference type="Proteomes" id="UP000649799">
    <property type="component" value="Unassembled WGS sequence"/>
</dbReference>
<evidence type="ECO:0000313" key="2">
    <source>
        <dbReference type="EMBL" id="NHE56226.1"/>
    </source>
</evidence>
<dbReference type="Pfam" id="PF04020">
    <property type="entry name" value="Phage_holin_4_2"/>
    <property type="match status" value="1"/>
</dbReference>
<feature type="transmembrane region" description="Helical" evidence="1">
    <location>
        <begin position="69"/>
        <end position="91"/>
    </location>
</feature>
<keyword evidence="1" id="KW-1133">Transmembrane helix</keyword>
<feature type="transmembrane region" description="Helical" evidence="1">
    <location>
        <begin position="7"/>
        <end position="28"/>
    </location>
</feature>
<dbReference type="InterPro" id="IPR007165">
    <property type="entry name" value="Phage_holin_4_2"/>
</dbReference>
<evidence type="ECO:0000313" key="3">
    <source>
        <dbReference type="Proteomes" id="UP000649799"/>
    </source>
</evidence>
<keyword evidence="1" id="KW-0812">Transmembrane</keyword>
<dbReference type="PANTHER" id="PTHR37309:SF1">
    <property type="entry name" value="SLR0284 PROTEIN"/>
    <property type="match status" value="1"/>
</dbReference>
<protein>
    <submittedName>
        <fullName evidence="2">Phage holin family protein</fullName>
    </submittedName>
</protein>
<reference evidence="2 3" key="1">
    <citation type="submission" date="2020-03" db="EMBL/GenBank/DDBJ databases">
        <title>Cyclobacterium plantarum sp. nov., a marine bacterium isolated from a coastal-marine wetland.</title>
        <authorList>
            <person name="Sanchez-Porro C."/>
            <person name="Ventosa A."/>
            <person name="Amoozegar M."/>
        </authorList>
    </citation>
    <scope>NUCLEOTIDE SEQUENCE [LARGE SCALE GENOMIC DNA]</scope>
    <source>
        <strain evidence="2 3">GBPx2</strain>
    </source>
</reference>
<accession>A0ABX0H349</accession>
<organism evidence="2 3">
    <name type="scientific">Cyclobacterium plantarum</name>
    <dbReference type="NCBI Taxonomy" id="2716263"/>
    <lineage>
        <taxon>Bacteria</taxon>
        <taxon>Pseudomonadati</taxon>
        <taxon>Bacteroidota</taxon>
        <taxon>Cytophagia</taxon>
        <taxon>Cytophagales</taxon>
        <taxon>Cyclobacteriaceae</taxon>
        <taxon>Cyclobacterium</taxon>
    </lineage>
</organism>
<comment type="caution">
    <text evidence="2">The sequence shown here is derived from an EMBL/GenBank/DDBJ whole genome shotgun (WGS) entry which is preliminary data.</text>
</comment>